<dbReference type="EMBL" id="VSRR010097426">
    <property type="protein sequence ID" value="MPC94136.1"/>
    <property type="molecule type" value="Genomic_DNA"/>
</dbReference>
<evidence type="ECO:0000313" key="3">
    <source>
        <dbReference type="Proteomes" id="UP000324222"/>
    </source>
</evidence>
<dbReference type="AlphaFoldDB" id="A0A5B7JIP5"/>
<protein>
    <submittedName>
        <fullName evidence="2">Uncharacterized protein</fullName>
    </submittedName>
</protein>
<feature type="compositionally biased region" description="Polar residues" evidence="1">
    <location>
        <begin position="56"/>
        <end position="65"/>
    </location>
</feature>
<sequence length="65" mass="6965">MHLSPQDRRHGGGRGGGDDVIPANAFSSLFTMSSQQQTGDWPTARPLPGTGGMRHPSNTRSQPYT</sequence>
<evidence type="ECO:0000256" key="1">
    <source>
        <dbReference type="SAM" id="MobiDB-lite"/>
    </source>
</evidence>
<name>A0A5B7JIP5_PORTR</name>
<proteinExistence type="predicted"/>
<feature type="region of interest" description="Disordered" evidence="1">
    <location>
        <begin position="1"/>
        <end position="65"/>
    </location>
</feature>
<gene>
    <name evidence="2" type="ORF">E2C01_089288</name>
</gene>
<reference evidence="2 3" key="1">
    <citation type="submission" date="2019-05" db="EMBL/GenBank/DDBJ databases">
        <title>Another draft genome of Portunus trituberculatus and its Hox gene families provides insights of decapod evolution.</title>
        <authorList>
            <person name="Jeong J.-H."/>
            <person name="Song I."/>
            <person name="Kim S."/>
            <person name="Choi T."/>
            <person name="Kim D."/>
            <person name="Ryu S."/>
            <person name="Kim W."/>
        </authorList>
    </citation>
    <scope>NUCLEOTIDE SEQUENCE [LARGE SCALE GENOMIC DNA]</scope>
    <source>
        <tissue evidence="2">Muscle</tissue>
    </source>
</reference>
<keyword evidence="3" id="KW-1185">Reference proteome</keyword>
<comment type="caution">
    <text evidence="2">The sequence shown here is derived from an EMBL/GenBank/DDBJ whole genome shotgun (WGS) entry which is preliminary data.</text>
</comment>
<organism evidence="2 3">
    <name type="scientific">Portunus trituberculatus</name>
    <name type="common">Swimming crab</name>
    <name type="synonym">Neptunus trituberculatus</name>
    <dbReference type="NCBI Taxonomy" id="210409"/>
    <lineage>
        <taxon>Eukaryota</taxon>
        <taxon>Metazoa</taxon>
        <taxon>Ecdysozoa</taxon>
        <taxon>Arthropoda</taxon>
        <taxon>Crustacea</taxon>
        <taxon>Multicrustacea</taxon>
        <taxon>Malacostraca</taxon>
        <taxon>Eumalacostraca</taxon>
        <taxon>Eucarida</taxon>
        <taxon>Decapoda</taxon>
        <taxon>Pleocyemata</taxon>
        <taxon>Brachyura</taxon>
        <taxon>Eubrachyura</taxon>
        <taxon>Portunoidea</taxon>
        <taxon>Portunidae</taxon>
        <taxon>Portuninae</taxon>
        <taxon>Portunus</taxon>
    </lineage>
</organism>
<evidence type="ECO:0000313" key="2">
    <source>
        <dbReference type="EMBL" id="MPC94136.1"/>
    </source>
</evidence>
<feature type="compositionally biased region" description="Basic and acidic residues" evidence="1">
    <location>
        <begin position="1"/>
        <end position="10"/>
    </location>
</feature>
<accession>A0A5B7JIP5</accession>
<dbReference type="Proteomes" id="UP000324222">
    <property type="component" value="Unassembled WGS sequence"/>
</dbReference>
<feature type="compositionally biased region" description="Polar residues" evidence="1">
    <location>
        <begin position="25"/>
        <end position="40"/>
    </location>
</feature>